<reference evidence="3 4" key="1">
    <citation type="submission" date="2016-08" db="EMBL/GenBank/DDBJ databases">
        <title>Genomes of anaerobic fungi encode conserved fungal cellulosomes for biomass hydrolysis.</title>
        <authorList>
            <consortium name="DOE Joint Genome Institute"/>
            <person name="Haitjema C.H."/>
            <person name="Gilmore S.P."/>
            <person name="Henske J.K."/>
            <person name="Solomon K.V."/>
            <person name="De Groot R."/>
            <person name="Kuo A."/>
            <person name="Mondo S.J."/>
            <person name="Salamov A.A."/>
            <person name="Labutti K."/>
            <person name="Zhao Z."/>
            <person name="Chiniquy J."/>
            <person name="Barry K."/>
            <person name="Brewer H.M."/>
            <person name="Purvine S.O."/>
            <person name="Wright A.T."/>
            <person name="Boxma B."/>
            <person name="Van Alen T."/>
            <person name="Hackstein J.H."/>
            <person name="Baker S.E."/>
            <person name="Grigoriev I.V."/>
            <person name="O'Malley M.A."/>
        </authorList>
    </citation>
    <scope>NUCLEOTIDE SEQUENCE [LARGE SCALE GENOMIC DNA]</scope>
    <source>
        <strain evidence="4">finn</strain>
    </source>
</reference>
<reference evidence="3 4" key="2">
    <citation type="submission" date="2016-08" db="EMBL/GenBank/DDBJ databases">
        <title>Pervasive Adenine N6-methylation of Active Genes in Fungi.</title>
        <authorList>
            <consortium name="DOE Joint Genome Institute"/>
            <person name="Mondo S.J."/>
            <person name="Dannebaum R.O."/>
            <person name="Kuo R.C."/>
            <person name="Labutti K."/>
            <person name="Haridas S."/>
            <person name="Kuo A."/>
            <person name="Salamov A."/>
            <person name="Ahrendt S.R."/>
            <person name="Lipzen A."/>
            <person name="Sullivan W."/>
            <person name="Andreopoulos W.B."/>
            <person name="Clum A."/>
            <person name="Lindquist E."/>
            <person name="Daum C."/>
            <person name="Ramamoorthy G.K."/>
            <person name="Gryganskyi A."/>
            <person name="Culley D."/>
            <person name="Magnuson J.K."/>
            <person name="James T.Y."/>
            <person name="O'Malley M.A."/>
            <person name="Stajich J.E."/>
            <person name="Spatafora J.W."/>
            <person name="Visel A."/>
            <person name="Grigoriev I.V."/>
        </authorList>
    </citation>
    <scope>NUCLEOTIDE SEQUENCE [LARGE SCALE GENOMIC DNA]</scope>
    <source>
        <strain evidence="4">finn</strain>
    </source>
</reference>
<feature type="region of interest" description="Disordered" evidence="1">
    <location>
        <begin position="94"/>
        <end position="118"/>
    </location>
</feature>
<comment type="caution">
    <text evidence="3">The sequence shown here is derived from an EMBL/GenBank/DDBJ whole genome shotgun (WGS) entry which is preliminary data.</text>
</comment>
<keyword evidence="2" id="KW-0732">Signal</keyword>
<sequence>MNFKNISLFLFALNLASAHFHSLENEPNSIVFSDTHIELLSKRNPLLLNTFKTELNSIFIENEKDIESNDALEKRAVRKLKPIKSQGRSIEPRGMKVTTKKAAKKQKRNIESDSSSKLNDNHIFNENEIGLPSKKSLLLLNTFKTELNGISTEEKEIESIDILEKRAVAKKAAKAAKKQRRSEVELLSKRSPLLLNTFKTELNEISTEDEEIESIDTLEKRAVRKLKPIKSQGRSIEPRAMKAAKKA</sequence>
<name>A0A1Y1VC58_9FUNG</name>
<feature type="compositionally biased region" description="Basic residues" evidence="1">
    <location>
        <begin position="98"/>
        <end position="107"/>
    </location>
</feature>
<feature type="signal peptide" evidence="2">
    <location>
        <begin position="1"/>
        <end position="18"/>
    </location>
</feature>
<evidence type="ECO:0000256" key="2">
    <source>
        <dbReference type="SAM" id="SignalP"/>
    </source>
</evidence>
<evidence type="ECO:0000313" key="4">
    <source>
        <dbReference type="Proteomes" id="UP000193719"/>
    </source>
</evidence>
<feature type="chain" id="PRO_5010999194" description="Ribosome biogenesis protein SLX9" evidence="2">
    <location>
        <begin position="19"/>
        <end position="247"/>
    </location>
</feature>
<dbReference type="Proteomes" id="UP000193719">
    <property type="component" value="Unassembled WGS sequence"/>
</dbReference>
<proteinExistence type="predicted"/>
<protein>
    <recommendedName>
        <fullName evidence="5">Ribosome biogenesis protein SLX9</fullName>
    </recommendedName>
</protein>
<dbReference type="EMBL" id="MCFH01000015">
    <property type="protein sequence ID" value="ORX52554.1"/>
    <property type="molecule type" value="Genomic_DNA"/>
</dbReference>
<gene>
    <name evidence="3" type="ORF">BCR36DRAFT_582499</name>
</gene>
<evidence type="ECO:0000256" key="1">
    <source>
        <dbReference type="SAM" id="MobiDB-lite"/>
    </source>
</evidence>
<organism evidence="3 4">
    <name type="scientific">Piromyces finnis</name>
    <dbReference type="NCBI Taxonomy" id="1754191"/>
    <lineage>
        <taxon>Eukaryota</taxon>
        <taxon>Fungi</taxon>
        <taxon>Fungi incertae sedis</taxon>
        <taxon>Chytridiomycota</taxon>
        <taxon>Chytridiomycota incertae sedis</taxon>
        <taxon>Neocallimastigomycetes</taxon>
        <taxon>Neocallimastigales</taxon>
        <taxon>Neocallimastigaceae</taxon>
        <taxon>Piromyces</taxon>
    </lineage>
</organism>
<keyword evidence="4" id="KW-1185">Reference proteome</keyword>
<accession>A0A1Y1VC58</accession>
<evidence type="ECO:0000313" key="3">
    <source>
        <dbReference type="EMBL" id="ORX52554.1"/>
    </source>
</evidence>
<evidence type="ECO:0008006" key="5">
    <source>
        <dbReference type="Google" id="ProtNLM"/>
    </source>
</evidence>
<dbReference type="AlphaFoldDB" id="A0A1Y1VC58"/>